<name>A0A5K7XYJ9_9VIRU</name>
<organism evidence="1">
    <name type="scientific">Abalone asfa-like virus</name>
    <dbReference type="NCBI Taxonomy" id="2839893"/>
    <lineage>
        <taxon>Viruses</taxon>
        <taxon>Varidnaviria</taxon>
        <taxon>Bamfordvirae</taxon>
        <taxon>Nucleocytoviricota</taxon>
        <taxon>Pokkesviricetes</taxon>
        <taxon>Asfuvirales</taxon>
        <taxon>Asfarviridae</taxon>
    </lineage>
</organism>
<evidence type="ECO:0000313" key="1">
    <source>
        <dbReference type="EMBL" id="BBO54005.1"/>
    </source>
</evidence>
<accession>A0A5K7XYJ9</accession>
<protein>
    <submittedName>
        <fullName evidence="1">C717R homolog protein</fullName>
    </submittedName>
</protein>
<proteinExistence type="predicted"/>
<reference evidence="1" key="1">
    <citation type="journal article" date="2020" name="Sci. Rep.">
        <title>A novel Asfarvirus-like virus identified as a potential cause of mass mortality of abalone.</title>
        <authorList>
            <person name="Matsuyama T."/>
            <person name="Takano T."/>
            <person name="Nishiki I."/>
            <person name="Fujiwara A."/>
            <person name="Kiryu I."/>
            <person name="Inada M."/>
            <person name="Sakai T."/>
            <person name="Terashima S."/>
            <person name="Matsuura Y."/>
            <person name="Isowa K."/>
            <person name="Nakayasu C."/>
        </authorList>
    </citation>
    <scope>NUCLEOTIDE SEQUENCE</scope>
</reference>
<sequence length="683" mass="79457">MEYDLTPKPAIEDWIKPFQWILDETFKDMDLDKIEGNDDFKKYLTNIAPMTSNIIRKWRFISMKYWMPLYHSGYDVVCFRVTIPETNIRSNYVYFYIHKDKDIPEYVGLGATYISNDGEFRPRFITFDEFNEGCQILTDVFDVLETALLKKIQNNKIEFSVYPAIQSDRDNDRFQYFDNEPLALRSFIALLLCDIQAKASGEYKSHHNEDYIELLDHVVDTKMEKYIWSVLNTHPNRNAVNKFISGNLTGGFSIGQKMIPLTRLELANVHNINFGVWRELYLNSLTTDLVINDISPNFAIFNQWTLILSHQHLYEGGLLAKKMDRSEMLRAKEDDITDESKLQKVMNDAIIYSFRAVLYTSQMVGPAVSELLKKIKTVPYLSPAFLELFNNSDVFDGFLFGLCYGCATLHRRLSCIHSDLHLNNVTYYSESDCWKLQADGSGFKKYIEKATSSYVMGEKGEIDTFVVHHPNGHPCLIDFSKSIIGPAQKKLITSYFGEGFVAPFFEAQNPRIYSTIAHYFPEFYKANKEKIHRATFEQIFNLLTAVDYYALAFNLLIFLKQGKDVLSPSSYIFEQCERMKKISFEFFTKFTFSEQMAGDVVIPQLFDKYRYINWDEDELKMTTNLKVYNSLNLLRYSGSHIDKFPTWARPDKGLEVFKDVIVGDDKWFPTDKLLSKGTDTIFE</sequence>
<dbReference type="EMBL" id="LC506465">
    <property type="protein sequence ID" value="BBO54005.1"/>
    <property type="molecule type" value="Genomic_DNA"/>
</dbReference>